<evidence type="ECO:0000259" key="2">
    <source>
        <dbReference type="Pfam" id="PF13568"/>
    </source>
</evidence>
<evidence type="ECO:0000313" key="4">
    <source>
        <dbReference type="Proteomes" id="UP000632774"/>
    </source>
</evidence>
<dbReference type="Proteomes" id="UP000632774">
    <property type="component" value="Unassembled WGS sequence"/>
</dbReference>
<comment type="caution">
    <text evidence="3">The sequence shown here is derived from an EMBL/GenBank/DDBJ whole genome shotgun (WGS) entry which is preliminary data.</text>
</comment>
<feature type="signal peptide" evidence="1">
    <location>
        <begin position="1"/>
        <end position="19"/>
    </location>
</feature>
<keyword evidence="4" id="KW-1185">Reference proteome</keyword>
<organism evidence="3 4">
    <name type="scientific">Mucilaginibacter boryungensis</name>
    <dbReference type="NCBI Taxonomy" id="768480"/>
    <lineage>
        <taxon>Bacteria</taxon>
        <taxon>Pseudomonadati</taxon>
        <taxon>Bacteroidota</taxon>
        <taxon>Sphingobacteriia</taxon>
        <taxon>Sphingobacteriales</taxon>
        <taxon>Sphingobacteriaceae</taxon>
        <taxon>Mucilaginibacter</taxon>
    </lineage>
</organism>
<gene>
    <name evidence="3" type="ORF">IRJ18_11790</name>
</gene>
<evidence type="ECO:0000256" key="1">
    <source>
        <dbReference type="SAM" id="SignalP"/>
    </source>
</evidence>
<dbReference type="EMBL" id="JADFFM010000001">
    <property type="protein sequence ID" value="MBE9667045.1"/>
    <property type="molecule type" value="Genomic_DNA"/>
</dbReference>
<protein>
    <submittedName>
        <fullName evidence="3">Outer membrane beta-barrel protein</fullName>
    </submittedName>
</protein>
<name>A0ABR9XJ22_9SPHI</name>
<feature type="chain" id="PRO_5046658274" evidence="1">
    <location>
        <begin position="20"/>
        <end position="262"/>
    </location>
</feature>
<dbReference type="Pfam" id="PF13568">
    <property type="entry name" value="OMP_b-brl_2"/>
    <property type="match status" value="1"/>
</dbReference>
<sequence length="262" mass="29667">MKRLIFTALLSAAAMSVFAQSASTDSTTTKKGKYTFSFGTKALRDSSSKRRSKAPGFSMGLTFSRFDLGLTTLLDNGSFKLSPTNDFLSYRSWKTSNVGFDVFQAGYRFNSSFKIYMAGGFDWELIRLRKDITITRDPDQSALKYTNDAVHYSKDRFSSAYLRVPLMFDFRSKDNANGTKWHYVLGPEFGVLLTGRMKQISDEYGKQKMNYGYHFTKFRYGAVARVGHGDIGIFAKYYFNDMFDTAAQKGLKNVSFGFTVGF</sequence>
<dbReference type="InterPro" id="IPR025665">
    <property type="entry name" value="Beta-barrel_OMP_2"/>
</dbReference>
<accession>A0ABR9XJ22</accession>
<proteinExistence type="predicted"/>
<evidence type="ECO:0000313" key="3">
    <source>
        <dbReference type="EMBL" id="MBE9667045.1"/>
    </source>
</evidence>
<reference evidence="3 4" key="1">
    <citation type="submission" date="2020-10" db="EMBL/GenBank/DDBJ databases">
        <title>Mucilaginibacter mali sp. nov., isolated from rhizosphere soil of apple orchard.</title>
        <authorList>
            <person name="Lee J.-S."/>
            <person name="Kim H.S."/>
            <person name="Kim J.-S."/>
        </authorList>
    </citation>
    <scope>NUCLEOTIDE SEQUENCE [LARGE SCALE GENOMIC DNA]</scope>
    <source>
        <strain evidence="3 4">KCTC 23157</strain>
    </source>
</reference>
<feature type="domain" description="Outer membrane protein beta-barrel" evidence="2">
    <location>
        <begin position="98"/>
        <end position="239"/>
    </location>
</feature>
<keyword evidence="1" id="KW-0732">Signal</keyword>
<dbReference type="RefSeq" id="WP_194106400.1">
    <property type="nucleotide sequence ID" value="NZ_JADFFM010000001.1"/>
</dbReference>